<dbReference type="SUPFAM" id="SSF46785">
    <property type="entry name" value="Winged helix' DNA-binding domain"/>
    <property type="match status" value="1"/>
</dbReference>
<keyword evidence="7" id="KW-1185">Reference proteome</keyword>
<dbReference type="PANTHER" id="PTHR30346:SF0">
    <property type="entry name" value="HCA OPERON TRANSCRIPTIONAL ACTIVATOR HCAR"/>
    <property type="match status" value="1"/>
</dbReference>
<dbReference type="RefSeq" id="WP_184572404.1">
    <property type="nucleotide sequence ID" value="NZ_JACHJL010000006.1"/>
</dbReference>
<gene>
    <name evidence="6" type="ORF">FHS42_002790</name>
</gene>
<dbReference type="PANTHER" id="PTHR30346">
    <property type="entry name" value="TRANSCRIPTIONAL DUAL REGULATOR HCAR-RELATED"/>
    <property type="match status" value="1"/>
</dbReference>
<dbReference type="AlphaFoldDB" id="A0A7W9Q8Y1"/>
<comment type="similarity">
    <text evidence="1">Belongs to the LysR transcriptional regulatory family.</text>
</comment>
<evidence type="ECO:0000256" key="3">
    <source>
        <dbReference type="ARBA" id="ARBA00023125"/>
    </source>
</evidence>
<evidence type="ECO:0000313" key="7">
    <source>
        <dbReference type="Proteomes" id="UP000588098"/>
    </source>
</evidence>
<protein>
    <submittedName>
        <fullName evidence="6">DNA-binding transcriptional LysR family regulator</fullName>
    </submittedName>
</protein>
<dbReference type="GO" id="GO:0003677">
    <property type="term" value="F:DNA binding"/>
    <property type="evidence" value="ECO:0007669"/>
    <property type="project" value="UniProtKB-KW"/>
</dbReference>
<feature type="domain" description="HTH lysR-type" evidence="5">
    <location>
        <begin position="16"/>
        <end position="73"/>
    </location>
</feature>
<comment type="caution">
    <text evidence="6">The sequence shown here is derived from an EMBL/GenBank/DDBJ whole genome shotgun (WGS) entry which is preliminary data.</text>
</comment>
<proteinExistence type="inferred from homology"/>
<keyword evidence="4" id="KW-0804">Transcription</keyword>
<dbReference type="Gene3D" id="3.40.190.10">
    <property type="entry name" value="Periplasmic binding protein-like II"/>
    <property type="match status" value="2"/>
</dbReference>
<dbReference type="CDD" id="cd08414">
    <property type="entry name" value="PBP2_LTTR_aromatics_like"/>
    <property type="match status" value="1"/>
</dbReference>
<reference evidence="6 7" key="1">
    <citation type="submission" date="2020-08" db="EMBL/GenBank/DDBJ databases">
        <title>Genomic Encyclopedia of Type Strains, Phase III (KMG-III): the genomes of soil and plant-associated and newly described type strains.</title>
        <authorList>
            <person name="Whitman W."/>
        </authorList>
    </citation>
    <scope>NUCLEOTIDE SEQUENCE [LARGE SCALE GENOMIC DNA]</scope>
    <source>
        <strain evidence="6 7">CECT 8305</strain>
    </source>
</reference>
<dbReference type="InterPro" id="IPR005119">
    <property type="entry name" value="LysR_subst-bd"/>
</dbReference>
<sequence length="337" mass="35912">MRTPGRLEGCGVSGGVEIRELECFLLLSEELHFGRAAERLYVSQSRVSQLLSALERRIGGRLLERTSRRVSLTPLGERFLSELRPAYESLRTAVDGARTAARGGLDGTLRVGFLGSADELVMGAIGAFHARHPRCEVAPVEIPLADPFGAVRRGEVDAAIVCLPVAEPDLVIGTVFSRQPQLLAVPLRHPFAGRLSLSAEELVECRLIGLRGPAPRYWREFMTPATTPGGRLIATGALVCTLQEGLTAVAAGLGSMLLCAPTATHQGRRDVAFVPVVGLPDSALALIWPHSRETTMHRALSEAIADYSAAQPTAPISVPAAPLLLRGPQTSSPHPAP</sequence>
<dbReference type="InterPro" id="IPR000847">
    <property type="entry name" value="LysR_HTH_N"/>
</dbReference>
<evidence type="ECO:0000256" key="4">
    <source>
        <dbReference type="ARBA" id="ARBA00023163"/>
    </source>
</evidence>
<keyword evidence="3 6" id="KW-0238">DNA-binding</keyword>
<dbReference type="PRINTS" id="PR00039">
    <property type="entry name" value="HTHLYSR"/>
</dbReference>
<dbReference type="PROSITE" id="PS50931">
    <property type="entry name" value="HTH_LYSR"/>
    <property type="match status" value="1"/>
</dbReference>
<name>A0A7W9Q8Y1_9ACTN</name>
<organism evidence="6 7">
    <name type="scientific">Streptomyces zagrosensis</name>
    <dbReference type="NCBI Taxonomy" id="1042984"/>
    <lineage>
        <taxon>Bacteria</taxon>
        <taxon>Bacillati</taxon>
        <taxon>Actinomycetota</taxon>
        <taxon>Actinomycetes</taxon>
        <taxon>Kitasatosporales</taxon>
        <taxon>Streptomycetaceae</taxon>
        <taxon>Streptomyces</taxon>
    </lineage>
</organism>
<evidence type="ECO:0000259" key="5">
    <source>
        <dbReference type="PROSITE" id="PS50931"/>
    </source>
</evidence>
<dbReference type="InterPro" id="IPR036390">
    <property type="entry name" value="WH_DNA-bd_sf"/>
</dbReference>
<dbReference type="Gene3D" id="1.10.10.10">
    <property type="entry name" value="Winged helix-like DNA-binding domain superfamily/Winged helix DNA-binding domain"/>
    <property type="match status" value="1"/>
</dbReference>
<dbReference type="FunFam" id="1.10.10.10:FF:000001">
    <property type="entry name" value="LysR family transcriptional regulator"/>
    <property type="match status" value="1"/>
</dbReference>
<evidence type="ECO:0000256" key="1">
    <source>
        <dbReference type="ARBA" id="ARBA00009437"/>
    </source>
</evidence>
<dbReference type="SUPFAM" id="SSF53850">
    <property type="entry name" value="Periplasmic binding protein-like II"/>
    <property type="match status" value="1"/>
</dbReference>
<keyword evidence="2" id="KW-0805">Transcription regulation</keyword>
<dbReference type="Proteomes" id="UP000588098">
    <property type="component" value="Unassembled WGS sequence"/>
</dbReference>
<dbReference type="Pfam" id="PF03466">
    <property type="entry name" value="LysR_substrate"/>
    <property type="match status" value="1"/>
</dbReference>
<evidence type="ECO:0000313" key="6">
    <source>
        <dbReference type="EMBL" id="MBB5935721.1"/>
    </source>
</evidence>
<accession>A0A7W9Q8Y1</accession>
<dbReference type="GO" id="GO:0032993">
    <property type="term" value="C:protein-DNA complex"/>
    <property type="evidence" value="ECO:0007669"/>
    <property type="project" value="TreeGrafter"/>
</dbReference>
<dbReference type="Pfam" id="PF00126">
    <property type="entry name" value="HTH_1"/>
    <property type="match status" value="1"/>
</dbReference>
<dbReference type="InterPro" id="IPR036388">
    <property type="entry name" value="WH-like_DNA-bd_sf"/>
</dbReference>
<dbReference type="GO" id="GO:0003700">
    <property type="term" value="F:DNA-binding transcription factor activity"/>
    <property type="evidence" value="ECO:0007669"/>
    <property type="project" value="InterPro"/>
</dbReference>
<evidence type="ECO:0000256" key="2">
    <source>
        <dbReference type="ARBA" id="ARBA00023015"/>
    </source>
</evidence>
<dbReference type="EMBL" id="JACHJL010000006">
    <property type="protein sequence ID" value="MBB5935721.1"/>
    <property type="molecule type" value="Genomic_DNA"/>
</dbReference>